<reference evidence="2" key="1">
    <citation type="submission" date="2022-01" db="EMBL/GenBank/DDBJ databases">
        <authorList>
            <person name="King R."/>
        </authorList>
    </citation>
    <scope>NUCLEOTIDE SEQUENCE</scope>
</reference>
<evidence type="ECO:0000256" key="1">
    <source>
        <dbReference type="SAM" id="SignalP"/>
    </source>
</evidence>
<dbReference type="OrthoDB" id="6728798at2759"/>
<organism evidence="2 3">
    <name type="scientific">Diabrotica balteata</name>
    <name type="common">Banded cucumber beetle</name>
    <dbReference type="NCBI Taxonomy" id="107213"/>
    <lineage>
        <taxon>Eukaryota</taxon>
        <taxon>Metazoa</taxon>
        <taxon>Ecdysozoa</taxon>
        <taxon>Arthropoda</taxon>
        <taxon>Hexapoda</taxon>
        <taxon>Insecta</taxon>
        <taxon>Pterygota</taxon>
        <taxon>Neoptera</taxon>
        <taxon>Endopterygota</taxon>
        <taxon>Coleoptera</taxon>
        <taxon>Polyphaga</taxon>
        <taxon>Cucujiformia</taxon>
        <taxon>Chrysomeloidea</taxon>
        <taxon>Chrysomelidae</taxon>
        <taxon>Galerucinae</taxon>
        <taxon>Diabroticina</taxon>
        <taxon>Diabroticites</taxon>
        <taxon>Diabrotica</taxon>
    </lineage>
</organism>
<dbReference type="EMBL" id="OU898276">
    <property type="protein sequence ID" value="CAG9827227.1"/>
    <property type="molecule type" value="Genomic_DNA"/>
</dbReference>
<keyword evidence="3" id="KW-1185">Reference proteome</keyword>
<proteinExistence type="predicted"/>
<dbReference type="AlphaFoldDB" id="A0A9N9SS40"/>
<sequence>MASKVVLVLVLALLACIAAEKQETRSIEIENALDGIFRSFIPAEKRSVDAQIGIDVNNTVEKLVEAVSELIHINVEVNNNPRSRDVSLKAARDVVFEITSNLNEFIKFILNYFLTNLQQMVGQLILSPVRSLLDSLLNWLLPCGVTCAVLAD</sequence>
<dbReference type="PROSITE" id="PS51257">
    <property type="entry name" value="PROKAR_LIPOPROTEIN"/>
    <property type="match status" value="1"/>
</dbReference>
<gene>
    <name evidence="2" type="ORF">DIABBA_LOCUS1248</name>
</gene>
<evidence type="ECO:0000313" key="2">
    <source>
        <dbReference type="EMBL" id="CAG9827227.1"/>
    </source>
</evidence>
<feature type="chain" id="PRO_5040210192" evidence="1">
    <location>
        <begin position="20"/>
        <end position="152"/>
    </location>
</feature>
<dbReference type="Proteomes" id="UP001153709">
    <property type="component" value="Chromosome 1"/>
</dbReference>
<protein>
    <submittedName>
        <fullName evidence="2">Uncharacterized protein</fullName>
    </submittedName>
</protein>
<feature type="signal peptide" evidence="1">
    <location>
        <begin position="1"/>
        <end position="19"/>
    </location>
</feature>
<name>A0A9N9SS40_DIABA</name>
<accession>A0A9N9SS40</accession>
<keyword evidence="1" id="KW-0732">Signal</keyword>
<evidence type="ECO:0000313" key="3">
    <source>
        <dbReference type="Proteomes" id="UP001153709"/>
    </source>
</evidence>